<proteinExistence type="predicted"/>
<accession>A0ABQ9F2U7</accession>
<keyword evidence="2" id="KW-1185">Reference proteome</keyword>
<comment type="caution">
    <text evidence="1">The sequence shown here is derived from an EMBL/GenBank/DDBJ whole genome shotgun (WGS) entry which is preliminary data.</text>
</comment>
<reference evidence="1 2" key="1">
    <citation type="submission" date="2022-12" db="EMBL/GenBank/DDBJ databases">
        <title>Chromosome-level genome of Tegillarca granosa.</title>
        <authorList>
            <person name="Kim J."/>
        </authorList>
    </citation>
    <scope>NUCLEOTIDE SEQUENCE [LARGE SCALE GENOMIC DNA]</scope>
    <source>
        <strain evidence="1">Teg-2019</strain>
        <tissue evidence="1">Adductor muscle</tissue>
    </source>
</reference>
<sequence length="298" mass="34340">MQKELVLCENDMYFVTFDWYTPRPHVIIIGKSGYDKKCLKSMIPENPKPIDLQYEMNQKEKLALLDIASETYKAMQGIVPIEYLSDVPGVGSPAVLSFHFGSWFAQSKERHFHAHICIDISVYEKWIKRFKDNIELKNKLNQTKTRTLDEYLMEAKQPQKDYSKCDIKDLKIALKQKSPEDDRLIGDKNVSLAYHPKFLRLGFESKGQDSLKMLEEIDAFIIRHGLQKESGGNICIDLSKKGFFGYKKLTNDTDVPQAYLDGYLQLEGKSLGMVLRAFGKGKTWLENDHSGMDMIVYT</sequence>
<name>A0ABQ9F2U7_TEGGR</name>
<evidence type="ECO:0000313" key="2">
    <source>
        <dbReference type="Proteomes" id="UP001217089"/>
    </source>
</evidence>
<dbReference type="Proteomes" id="UP001217089">
    <property type="component" value="Unassembled WGS sequence"/>
</dbReference>
<evidence type="ECO:0000313" key="1">
    <source>
        <dbReference type="EMBL" id="KAJ8310876.1"/>
    </source>
</evidence>
<gene>
    <name evidence="1" type="ORF">KUTeg_012741</name>
</gene>
<dbReference type="EMBL" id="JARBDR010000640">
    <property type="protein sequence ID" value="KAJ8310876.1"/>
    <property type="molecule type" value="Genomic_DNA"/>
</dbReference>
<protein>
    <submittedName>
        <fullName evidence="1">Uncharacterized protein</fullName>
    </submittedName>
</protein>
<organism evidence="1 2">
    <name type="scientific">Tegillarca granosa</name>
    <name type="common">Malaysian cockle</name>
    <name type="synonym">Anadara granosa</name>
    <dbReference type="NCBI Taxonomy" id="220873"/>
    <lineage>
        <taxon>Eukaryota</taxon>
        <taxon>Metazoa</taxon>
        <taxon>Spiralia</taxon>
        <taxon>Lophotrochozoa</taxon>
        <taxon>Mollusca</taxon>
        <taxon>Bivalvia</taxon>
        <taxon>Autobranchia</taxon>
        <taxon>Pteriomorphia</taxon>
        <taxon>Arcoida</taxon>
        <taxon>Arcoidea</taxon>
        <taxon>Arcidae</taxon>
        <taxon>Tegillarca</taxon>
    </lineage>
</organism>